<protein>
    <submittedName>
        <fullName evidence="2">Uncharacterized protein</fullName>
    </submittedName>
</protein>
<sequence>MSFSGQELALELSPRAFTMVSILQSPLSMVVAAVAGTSAQPIITPHQLDVTQFMIRPYFPRISQVPEPSEPGPVQPDPSNPDNIEIILDQMWEEERKVENLPWWKQQGLPSDSPAHAANLGTP</sequence>
<gene>
    <name evidence="2" type="ORF">Adt_22789</name>
</gene>
<proteinExistence type="predicted"/>
<dbReference type="AlphaFoldDB" id="A0ABD1S8Z9"/>
<dbReference type="Proteomes" id="UP001604336">
    <property type="component" value="Unassembled WGS sequence"/>
</dbReference>
<feature type="compositionally biased region" description="Pro residues" evidence="1">
    <location>
        <begin position="68"/>
        <end position="79"/>
    </location>
</feature>
<evidence type="ECO:0000313" key="2">
    <source>
        <dbReference type="EMBL" id="KAL2497239.1"/>
    </source>
</evidence>
<evidence type="ECO:0000313" key="3">
    <source>
        <dbReference type="Proteomes" id="UP001604336"/>
    </source>
</evidence>
<name>A0ABD1S8Z9_9LAMI</name>
<evidence type="ECO:0000256" key="1">
    <source>
        <dbReference type="SAM" id="MobiDB-lite"/>
    </source>
</evidence>
<keyword evidence="3" id="KW-1185">Reference proteome</keyword>
<organism evidence="2 3">
    <name type="scientific">Abeliophyllum distichum</name>
    <dbReference type="NCBI Taxonomy" id="126358"/>
    <lineage>
        <taxon>Eukaryota</taxon>
        <taxon>Viridiplantae</taxon>
        <taxon>Streptophyta</taxon>
        <taxon>Embryophyta</taxon>
        <taxon>Tracheophyta</taxon>
        <taxon>Spermatophyta</taxon>
        <taxon>Magnoliopsida</taxon>
        <taxon>eudicotyledons</taxon>
        <taxon>Gunneridae</taxon>
        <taxon>Pentapetalae</taxon>
        <taxon>asterids</taxon>
        <taxon>lamiids</taxon>
        <taxon>Lamiales</taxon>
        <taxon>Oleaceae</taxon>
        <taxon>Forsythieae</taxon>
        <taxon>Abeliophyllum</taxon>
    </lineage>
</organism>
<reference evidence="3" key="1">
    <citation type="submission" date="2024-07" db="EMBL/GenBank/DDBJ databases">
        <title>Two chromosome-level genome assemblies of Korean endemic species Abeliophyllum distichum and Forsythia ovata (Oleaceae).</title>
        <authorList>
            <person name="Jang H."/>
        </authorList>
    </citation>
    <scope>NUCLEOTIDE SEQUENCE [LARGE SCALE GENOMIC DNA]</scope>
</reference>
<accession>A0ABD1S8Z9</accession>
<feature type="region of interest" description="Disordered" evidence="1">
    <location>
        <begin position="62"/>
        <end position="82"/>
    </location>
</feature>
<comment type="caution">
    <text evidence="2">The sequence shown here is derived from an EMBL/GenBank/DDBJ whole genome shotgun (WGS) entry which is preliminary data.</text>
</comment>
<feature type="region of interest" description="Disordered" evidence="1">
    <location>
        <begin position="104"/>
        <end position="123"/>
    </location>
</feature>
<dbReference type="EMBL" id="JBFOLK010000007">
    <property type="protein sequence ID" value="KAL2497239.1"/>
    <property type="molecule type" value="Genomic_DNA"/>
</dbReference>